<accession>A0A1H6J879</accession>
<evidence type="ECO:0000256" key="5">
    <source>
        <dbReference type="SAM" id="MobiDB-lite"/>
    </source>
</evidence>
<dbReference type="GO" id="GO:0005524">
    <property type="term" value="F:ATP binding"/>
    <property type="evidence" value="ECO:0007669"/>
    <property type="project" value="UniProtKB-KW"/>
</dbReference>
<dbReference type="InterPro" id="IPR050683">
    <property type="entry name" value="Bact_Polysacc_Export_ATP-bd"/>
</dbReference>
<dbReference type="GO" id="GO:0016887">
    <property type="term" value="F:ATP hydrolysis activity"/>
    <property type="evidence" value="ECO:0007669"/>
    <property type="project" value="InterPro"/>
</dbReference>
<sequence length="411" mass="46094">MAENEIAIEVRDITKSFKVYLDKGAQLKERLLFRKRSRYEERKVLRGISFDVKKGEAIGLIGHNGCGKSTTLKLLTRIMYPDSGTIKLKGRVSSLIELGAGFHPDMSGRENIYTNAAIFGLTKKEIDARLNDIIEFSELADFIDNPVRTYSSGMYMRLAFSVAINVDADILLIDEILAVGDANFQAKCFNKLREIKAQGTTIVIVSHSLGQIEQICDRSIWIHEGLIKAEGPPKEIDLEYLDYMSRKRQELMKAAEAGSEKTEASENEQGKRWGSGQARIKRVRSFSADGTEQSAFRVGEDIKLIVDYTVKKPVDDAVFGVGVFDLNGIQCYGTNTRIDKVPDFVIDKDGTVEILLKKVMLLGGTYNLDIAIEQGEGIPVDYYRQAHKIEMISAEGDAGVFRIEHTWNFKR</sequence>
<dbReference type="InterPro" id="IPR027417">
    <property type="entry name" value="P-loop_NTPase"/>
</dbReference>
<protein>
    <submittedName>
        <fullName evidence="7">ABC-2 type transport system ATP-binding protein</fullName>
    </submittedName>
</protein>
<dbReference type="GO" id="GO:0016020">
    <property type="term" value="C:membrane"/>
    <property type="evidence" value="ECO:0007669"/>
    <property type="project" value="InterPro"/>
</dbReference>
<reference evidence="7 8" key="1">
    <citation type="submission" date="2016-10" db="EMBL/GenBank/DDBJ databases">
        <authorList>
            <person name="de Groot N.N."/>
        </authorList>
    </citation>
    <scope>NUCLEOTIDE SEQUENCE [LARGE SCALE GENOMIC DNA]</scope>
    <source>
        <strain evidence="7 8">YAD2003</strain>
    </source>
</reference>
<dbReference type="CDD" id="cd10147">
    <property type="entry name" value="Wzt_C-like"/>
    <property type="match status" value="1"/>
</dbReference>
<evidence type="ECO:0000259" key="6">
    <source>
        <dbReference type="PROSITE" id="PS50893"/>
    </source>
</evidence>
<evidence type="ECO:0000313" key="7">
    <source>
        <dbReference type="EMBL" id="SEH56583.1"/>
    </source>
</evidence>
<dbReference type="PROSITE" id="PS50893">
    <property type="entry name" value="ABC_TRANSPORTER_2"/>
    <property type="match status" value="1"/>
</dbReference>
<dbReference type="PANTHER" id="PTHR46743">
    <property type="entry name" value="TEICHOIC ACIDS EXPORT ATP-BINDING PROTEIN TAGH"/>
    <property type="match status" value="1"/>
</dbReference>
<dbReference type="SUPFAM" id="SSF52540">
    <property type="entry name" value="P-loop containing nucleoside triphosphate hydrolases"/>
    <property type="match status" value="1"/>
</dbReference>
<comment type="similarity">
    <text evidence="1">Belongs to the ABC transporter superfamily.</text>
</comment>
<dbReference type="InterPro" id="IPR015860">
    <property type="entry name" value="ABC_transpr_TagH-like"/>
</dbReference>
<dbReference type="InterPro" id="IPR003439">
    <property type="entry name" value="ABC_transporter-like_ATP-bd"/>
</dbReference>
<feature type="region of interest" description="Disordered" evidence="5">
    <location>
        <begin position="255"/>
        <end position="274"/>
    </location>
</feature>
<name>A0A1H6J879_RUMFL</name>
<dbReference type="GO" id="GO:0140359">
    <property type="term" value="F:ABC-type transporter activity"/>
    <property type="evidence" value="ECO:0007669"/>
    <property type="project" value="InterPro"/>
</dbReference>
<dbReference type="InterPro" id="IPR003593">
    <property type="entry name" value="AAA+_ATPase"/>
</dbReference>
<dbReference type="RefSeq" id="WP_074715958.1">
    <property type="nucleotide sequence ID" value="NZ_FNWV01000004.1"/>
</dbReference>
<proteinExistence type="inferred from homology"/>
<dbReference type="SMART" id="SM00382">
    <property type="entry name" value="AAA"/>
    <property type="match status" value="1"/>
</dbReference>
<dbReference type="AlphaFoldDB" id="A0A1H6J879"/>
<dbReference type="EMBL" id="FNWV01000004">
    <property type="protein sequence ID" value="SEH56583.1"/>
    <property type="molecule type" value="Genomic_DNA"/>
</dbReference>
<dbReference type="Pfam" id="PF00005">
    <property type="entry name" value="ABC_tran"/>
    <property type="match status" value="1"/>
</dbReference>
<dbReference type="InterPro" id="IPR029439">
    <property type="entry name" value="Wzt_C"/>
</dbReference>
<organism evidence="7 8">
    <name type="scientific">Ruminococcus flavefaciens</name>
    <dbReference type="NCBI Taxonomy" id="1265"/>
    <lineage>
        <taxon>Bacteria</taxon>
        <taxon>Bacillati</taxon>
        <taxon>Bacillota</taxon>
        <taxon>Clostridia</taxon>
        <taxon>Eubacteriales</taxon>
        <taxon>Oscillospiraceae</taxon>
        <taxon>Ruminococcus</taxon>
    </lineage>
</organism>
<dbReference type="CDD" id="cd03220">
    <property type="entry name" value="ABC_KpsT_Wzt"/>
    <property type="match status" value="1"/>
</dbReference>
<dbReference type="Gene3D" id="3.40.50.300">
    <property type="entry name" value="P-loop containing nucleotide triphosphate hydrolases"/>
    <property type="match status" value="1"/>
</dbReference>
<evidence type="ECO:0000256" key="3">
    <source>
        <dbReference type="ARBA" id="ARBA00022741"/>
    </source>
</evidence>
<feature type="domain" description="ABC transporter" evidence="6">
    <location>
        <begin position="27"/>
        <end position="249"/>
    </location>
</feature>
<evidence type="ECO:0000256" key="2">
    <source>
        <dbReference type="ARBA" id="ARBA00022448"/>
    </source>
</evidence>
<dbReference type="Pfam" id="PF14524">
    <property type="entry name" value="Wzt_C"/>
    <property type="match status" value="1"/>
</dbReference>
<gene>
    <name evidence="7" type="ORF">SAMN02910265_01494</name>
</gene>
<dbReference type="OrthoDB" id="9778870at2"/>
<keyword evidence="3" id="KW-0547">Nucleotide-binding</keyword>
<evidence type="ECO:0000256" key="1">
    <source>
        <dbReference type="ARBA" id="ARBA00005417"/>
    </source>
</evidence>
<keyword evidence="4 7" id="KW-0067">ATP-binding</keyword>
<keyword evidence="2" id="KW-0813">Transport</keyword>
<dbReference type="PANTHER" id="PTHR46743:SF2">
    <property type="entry name" value="TEICHOIC ACIDS EXPORT ATP-BINDING PROTEIN TAGH"/>
    <property type="match status" value="1"/>
</dbReference>
<evidence type="ECO:0000313" key="8">
    <source>
        <dbReference type="Proteomes" id="UP000183190"/>
    </source>
</evidence>
<feature type="compositionally biased region" description="Basic and acidic residues" evidence="5">
    <location>
        <begin position="255"/>
        <end position="271"/>
    </location>
</feature>
<dbReference type="Gene3D" id="2.70.50.60">
    <property type="entry name" value="abc- transporter (atp binding component) like domain"/>
    <property type="match status" value="1"/>
</dbReference>
<dbReference type="Proteomes" id="UP000183190">
    <property type="component" value="Unassembled WGS sequence"/>
</dbReference>
<evidence type="ECO:0000256" key="4">
    <source>
        <dbReference type="ARBA" id="ARBA00022840"/>
    </source>
</evidence>